<dbReference type="AlphaFoldDB" id="A0A429XSL3"/>
<evidence type="ECO:0000313" key="2">
    <source>
        <dbReference type="Proteomes" id="UP000279470"/>
    </source>
</evidence>
<dbReference type="RefSeq" id="WP_126044470.1">
    <property type="nucleotide sequence ID" value="NZ_RXFM01000017.1"/>
</dbReference>
<protein>
    <submittedName>
        <fullName evidence="1">Uncharacterized protein</fullName>
    </submittedName>
</protein>
<dbReference type="SUPFAM" id="SSF101738">
    <property type="entry name" value="SspB-like"/>
    <property type="match status" value="1"/>
</dbReference>
<dbReference type="EMBL" id="RXFM01000017">
    <property type="protein sequence ID" value="RST70058.1"/>
    <property type="molecule type" value="Genomic_DNA"/>
</dbReference>
<dbReference type="OrthoDB" id="9800412at2"/>
<organism evidence="1 2">
    <name type="scientific">Candidatus Aquarickettsia rohweri</name>
    <dbReference type="NCBI Taxonomy" id="2602574"/>
    <lineage>
        <taxon>Bacteria</taxon>
        <taxon>Pseudomonadati</taxon>
        <taxon>Pseudomonadota</taxon>
        <taxon>Alphaproteobacteria</taxon>
        <taxon>Rickettsiales</taxon>
        <taxon>Candidatus Midichloriaceae</taxon>
        <taxon>Candidatus Aquarickettsia</taxon>
    </lineage>
</organism>
<sequence>MVDKKNSSINYTHLINESMYYIIKMALKEVEKNGFTGNNHFYINFSTDFEGVEMPKILKAQYPNEITIILQYDFKNLRIFEDHFEVSLRFNNKYSHLSIPYKAITCFADPSESFELEFKQEYTNDVSEHDRLLENNNLINLDKKDSKKENNDKRSNVISLIDYIRSKNLH</sequence>
<dbReference type="InterPro" id="IPR036760">
    <property type="entry name" value="SspB-like_sf"/>
</dbReference>
<dbReference type="Pfam" id="PF04386">
    <property type="entry name" value="SspB"/>
    <property type="match status" value="1"/>
</dbReference>
<keyword evidence="2" id="KW-1185">Reference proteome</keyword>
<dbReference type="InterPro" id="IPR007481">
    <property type="entry name" value="SspB"/>
</dbReference>
<comment type="caution">
    <text evidence="1">The sequence shown here is derived from an EMBL/GenBank/DDBJ whole genome shotgun (WGS) entry which is preliminary data.</text>
</comment>
<reference evidence="2" key="1">
    <citation type="submission" date="2018-11" db="EMBL/GenBank/DDBJ databases">
        <title>Phylogenetic, genomic, and biogeographic characterization of a novel and ubiquitous marine invertebrate-associated Rickettsiales parasite, Candidatus Marinoinvertebrata rohwerii, gen. nov., sp. nov.</title>
        <authorList>
            <person name="Klinges J.G."/>
            <person name="Rosales S.M."/>
            <person name="Mcminds R."/>
            <person name="Shaver E.C."/>
            <person name="Shantz A."/>
            <person name="Peters E.C."/>
            <person name="Burkepile D.E."/>
            <person name="Silliman B.R."/>
            <person name="Vega Thurber R.L."/>
        </authorList>
    </citation>
    <scope>NUCLEOTIDE SEQUENCE [LARGE SCALE GENOMIC DNA]</scope>
    <source>
        <strain evidence="2">a_cerv_44</strain>
    </source>
</reference>
<evidence type="ECO:0000313" key="1">
    <source>
        <dbReference type="EMBL" id="RST70058.1"/>
    </source>
</evidence>
<gene>
    <name evidence="1" type="ORF">EIC27_01920</name>
</gene>
<proteinExistence type="predicted"/>
<name>A0A429XSL3_9RICK</name>
<accession>A0A429XSL3</accession>
<dbReference type="Proteomes" id="UP000279470">
    <property type="component" value="Unassembled WGS sequence"/>
</dbReference>
<dbReference type="Gene3D" id="2.30.30.220">
    <property type="entry name" value="SspB-like"/>
    <property type="match status" value="1"/>
</dbReference>